<evidence type="ECO:0000313" key="3">
    <source>
        <dbReference type="Proteomes" id="UP001151760"/>
    </source>
</evidence>
<name>A0ABQ4XRT3_9ASTR</name>
<gene>
    <name evidence="2" type="ORF">Tco_0682659</name>
</gene>
<dbReference type="Pfam" id="PF14223">
    <property type="entry name" value="Retrotran_gag_2"/>
    <property type="match status" value="1"/>
</dbReference>
<feature type="region of interest" description="Disordered" evidence="1">
    <location>
        <begin position="327"/>
        <end position="352"/>
    </location>
</feature>
<evidence type="ECO:0000313" key="2">
    <source>
        <dbReference type="EMBL" id="GJS68094.1"/>
    </source>
</evidence>
<reference evidence="2" key="2">
    <citation type="submission" date="2022-01" db="EMBL/GenBank/DDBJ databases">
        <authorList>
            <person name="Yamashiro T."/>
            <person name="Shiraishi A."/>
            <person name="Satake H."/>
            <person name="Nakayama K."/>
        </authorList>
    </citation>
    <scope>NUCLEOTIDE SEQUENCE</scope>
</reference>
<evidence type="ECO:0008006" key="4">
    <source>
        <dbReference type="Google" id="ProtNLM"/>
    </source>
</evidence>
<reference evidence="2" key="1">
    <citation type="journal article" date="2022" name="Int. J. Mol. Sci.">
        <title>Draft Genome of Tanacetum Coccineum: Genomic Comparison of Closely Related Tanacetum-Family Plants.</title>
        <authorList>
            <person name="Yamashiro T."/>
            <person name="Shiraishi A."/>
            <person name="Nakayama K."/>
            <person name="Satake H."/>
        </authorList>
    </citation>
    <scope>NUCLEOTIDE SEQUENCE</scope>
</reference>
<proteinExistence type="predicted"/>
<dbReference type="Proteomes" id="UP001151760">
    <property type="component" value="Unassembled WGS sequence"/>
</dbReference>
<protein>
    <recommendedName>
        <fullName evidence="4">DUF4219 domain-containing protein</fullName>
    </recommendedName>
</protein>
<organism evidence="2 3">
    <name type="scientific">Tanacetum coccineum</name>
    <dbReference type="NCBI Taxonomy" id="301880"/>
    <lineage>
        <taxon>Eukaryota</taxon>
        <taxon>Viridiplantae</taxon>
        <taxon>Streptophyta</taxon>
        <taxon>Embryophyta</taxon>
        <taxon>Tracheophyta</taxon>
        <taxon>Spermatophyta</taxon>
        <taxon>Magnoliopsida</taxon>
        <taxon>eudicotyledons</taxon>
        <taxon>Gunneridae</taxon>
        <taxon>Pentapetalae</taxon>
        <taxon>asterids</taxon>
        <taxon>campanulids</taxon>
        <taxon>Asterales</taxon>
        <taxon>Asteraceae</taxon>
        <taxon>Asteroideae</taxon>
        <taxon>Anthemideae</taxon>
        <taxon>Anthemidinae</taxon>
        <taxon>Tanacetum</taxon>
    </lineage>
</organism>
<dbReference type="EMBL" id="BQNB010009765">
    <property type="protein sequence ID" value="GJS68094.1"/>
    <property type="molecule type" value="Genomic_DNA"/>
</dbReference>
<accession>A0ABQ4XRT3</accession>
<keyword evidence="3" id="KW-1185">Reference proteome</keyword>
<sequence>MSRDVITVGSTMRIPLLYRGEYSQWRERFMNYLEEQTDGEAMINSILNGDHPLPVIAQVSLDGTAPNAPPTLKDPQFWTAEEKKNRKIDRLARSLLIQGLPNDIYSLIDSNDTAKDLWDALERQMRGSEYGEQDRKAAILYEYETFKATEGEQNCMILLFNGNVAVMVTSDPIRLVAEKTKVNKRKEKVAVQSESEGSDDEDISDLKKITALLAKAFNRKKYYRKQNEDRKSMMEETGYEKKLSAIIAKKMELRKDSDEQLLLAEDQAWMESSSDSDQEINANMVFMAKMENVLSDSEESSSSAEETIAEVSYYTSDFEKFASENFDENHIVSQKDHDESEVDHNDSEEKDHLVDKLIKKFNQKIAKRQKMRKRIKQSKI</sequence>
<evidence type="ECO:0000256" key="1">
    <source>
        <dbReference type="SAM" id="MobiDB-lite"/>
    </source>
</evidence>
<comment type="caution">
    <text evidence="2">The sequence shown here is derived from an EMBL/GenBank/DDBJ whole genome shotgun (WGS) entry which is preliminary data.</text>
</comment>